<keyword evidence="2" id="KW-1185">Reference proteome</keyword>
<organism evidence="1 2">
    <name type="scientific">Staurois parvus</name>
    <dbReference type="NCBI Taxonomy" id="386267"/>
    <lineage>
        <taxon>Eukaryota</taxon>
        <taxon>Metazoa</taxon>
        <taxon>Chordata</taxon>
        <taxon>Craniata</taxon>
        <taxon>Vertebrata</taxon>
        <taxon>Euteleostomi</taxon>
        <taxon>Amphibia</taxon>
        <taxon>Batrachia</taxon>
        <taxon>Anura</taxon>
        <taxon>Neobatrachia</taxon>
        <taxon>Ranoidea</taxon>
        <taxon>Ranidae</taxon>
        <taxon>Staurois</taxon>
    </lineage>
</organism>
<evidence type="ECO:0000313" key="2">
    <source>
        <dbReference type="Proteomes" id="UP001162483"/>
    </source>
</evidence>
<sequence length="56" mass="5962">SCVQSQLITDDQCALMICVAPAAPPVSVHQCQLSVLIHATCQCPSLPHKCHILVPI</sequence>
<protein>
    <submittedName>
        <fullName evidence="1">Uncharacterized protein</fullName>
    </submittedName>
</protein>
<reference evidence="1" key="1">
    <citation type="submission" date="2023-05" db="EMBL/GenBank/DDBJ databases">
        <authorList>
            <person name="Stuckert A."/>
        </authorList>
    </citation>
    <scope>NUCLEOTIDE SEQUENCE</scope>
</reference>
<feature type="non-terminal residue" evidence="1">
    <location>
        <position position="1"/>
    </location>
</feature>
<dbReference type="EMBL" id="CATNWA010015178">
    <property type="protein sequence ID" value="CAI9580302.1"/>
    <property type="molecule type" value="Genomic_DNA"/>
</dbReference>
<accession>A0ABN9E694</accession>
<gene>
    <name evidence="1" type="ORF">SPARVUS_LOCUS9265294</name>
</gene>
<proteinExistence type="predicted"/>
<dbReference type="Proteomes" id="UP001162483">
    <property type="component" value="Unassembled WGS sequence"/>
</dbReference>
<name>A0ABN9E694_9NEOB</name>
<comment type="caution">
    <text evidence="1">The sequence shown here is derived from an EMBL/GenBank/DDBJ whole genome shotgun (WGS) entry which is preliminary data.</text>
</comment>
<evidence type="ECO:0000313" key="1">
    <source>
        <dbReference type="EMBL" id="CAI9580302.1"/>
    </source>
</evidence>